<comment type="caution">
    <text evidence="1">The sequence shown here is derived from an EMBL/GenBank/DDBJ whole genome shotgun (WGS) entry which is preliminary data.</text>
</comment>
<proteinExistence type="predicted"/>
<protein>
    <submittedName>
        <fullName evidence="1">Uncharacterized protein</fullName>
    </submittedName>
</protein>
<dbReference type="EMBL" id="LAZR01001824">
    <property type="protein sequence ID" value="KKN38488.1"/>
    <property type="molecule type" value="Genomic_DNA"/>
</dbReference>
<sequence>MTQRRNTHGCTGYALMSRATYLELFGMGPEEIFTAEQLQRIDVIVARGEPYKRPNYKLGLQRRRNGKAL</sequence>
<reference evidence="1" key="1">
    <citation type="journal article" date="2015" name="Nature">
        <title>Complex archaea that bridge the gap between prokaryotes and eukaryotes.</title>
        <authorList>
            <person name="Spang A."/>
            <person name="Saw J.H."/>
            <person name="Jorgensen S.L."/>
            <person name="Zaremba-Niedzwiedzka K."/>
            <person name="Martijn J."/>
            <person name="Lind A.E."/>
            <person name="van Eijk R."/>
            <person name="Schleper C."/>
            <person name="Guy L."/>
            <person name="Ettema T.J."/>
        </authorList>
    </citation>
    <scope>NUCLEOTIDE SEQUENCE</scope>
</reference>
<dbReference type="AlphaFoldDB" id="A0A0F9TAH3"/>
<gene>
    <name evidence="1" type="ORF">LCGC14_0752920</name>
</gene>
<evidence type="ECO:0000313" key="1">
    <source>
        <dbReference type="EMBL" id="KKN38488.1"/>
    </source>
</evidence>
<accession>A0A0F9TAH3</accession>
<name>A0A0F9TAH3_9ZZZZ</name>
<organism evidence="1">
    <name type="scientific">marine sediment metagenome</name>
    <dbReference type="NCBI Taxonomy" id="412755"/>
    <lineage>
        <taxon>unclassified sequences</taxon>
        <taxon>metagenomes</taxon>
        <taxon>ecological metagenomes</taxon>
    </lineage>
</organism>